<proteinExistence type="predicted"/>
<dbReference type="PANTHER" id="PTHR10947:SF0">
    <property type="entry name" value="PHENYLALANINE--TRNA LIGASE BETA SUBUNIT"/>
    <property type="match status" value="1"/>
</dbReference>
<dbReference type="GO" id="GO:0009328">
    <property type="term" value="C:phenylalanine-tRNA ligase complex"/>
    <property type="evidence" value="ECO:0007669"/>
    <property type="project" value="TreeGrafter"/>
</dbReference>
<feature type="domain" description="Phenylalanine--tRNA ligase beta subunit B1" evidence="1">
    <location>
        <begin position="1"/>
        <end position="75"/>
    </location>
</feature>
<dbReference type="InterPro" id="IPR045060">
    <property type="entry name" value="Phe-tRNA-ligase_IIc_bsu"/>
</dbReference>
<protein>
    <recommendedName>
        <fullName evidence="1">Phenylalanine--tRNA ligase beta subunit B1 domain-containing protein</fullName>
    </recommendedName>
</protein>
<organism evidence="2 3">
    <name type="scientific">Meganyctiphanes norvegica</name>
    <name type="common">Northern krill</name>
    <name type="synonym">Thysanopoda norvegica</name>
    <dbReference type="NCBI Taxonomy" id="48144"/>
    <lineage>
        <taxon>Eukaryota</taxon>
        <taxon>Metazoa</taxon>
        <taxon>Ecdysozoa</taxon>
        <taxon>Arthropoda</taxon>
        <taxon>Crustacea</taxon>
        <taxon>Multicrustacea</taxon>
        <taxon>Malacostraca</taxon>
        <taxon>Eumalacostraca</taxon>
        <taxon>Eucarida</taxon>
        <taxon>Euphausiacea</taxon>
        <taxon>Euphausiidae</taxon>
        <taxon>Meganyctiphanes</taxon>
    </lineage>
</organism>
<dbReference type="GO" id="GO:0004826">
    <property type="term" value="F:phenylalanine-tRNA ligase activity"/>
    <property type="evidence" value="ECO:0007669"/>
    <property type="project" value="InterPro"/>
</dbReference>
<feature type="non-terminal residue" evidence="2">
    <location>
        <position position="276"/>
    </location>
</feature>
<reference evidence="2 3" key="1">
    <citation type="submission" date="2024-05" db="EMBL/GenBank/DDBJ databases">
        <authorList>
            <person name="Wallberg A."/>
        </authorList>
    </citation>
    <scope>NUCLEOTIDE SEQUENCE [LARGE SCALE GENOMIC DNA]</scope>
</reference>
<dbReference type="FunFam" id="3.30.56.10:FF:000009">
    <property type="entry name" value="Phenylalanine-tRNA ligase, beta subunit"/>
    <property type="match status" value="1"/>
</dbReference>
<dbReference type="Pfam" id="PF18262">
    <property type="entry name" value="PhetRS_B1"/>
    <property type="match status" value="1"/>
</dbReference>
<dbReference type="PANTHER" id="PTHR10947">
    <property type="entry name" value="PHENYLALANYL-TRNA SYNTHETASE BETA CHAIN AND LEUCINE-RICH REPEAT-CONTAINING PROTEIN 47"/>
    <property type="match status" value="1"/>
</dbReference>
<evidence type="ECO:0000259" key="1">
    <source>
        <dbReference type="Pfam" id="PF18262"/>
    </source>
</evidence>
<evidence type="ECO:0000313" key="2">
    <source>
        <dbReference type="EMBL" id="CAL4102336.1"/>
    </source>
</evidence>
<dbReference type="Gene3D" id="3.50.40.10">
    <property type="entry name" value="Phenylalanyl-trna Synthetase, Chain B, domain 3"/>
    <property type="match status" value="1"/>
</dbReference>
<dbReference type="Gene3D" id="3.30.56.10">
    <property type="match status" value="1"/>
</dbReference>
<dbReference type="GO" id="GO:0006432">
    <property type="term" value="P:phenylalanyl-tRNA aminoacylation"/>
    <property type="evidence" value="ECO:0007669"/>
    <property type="project" value="InterPro"/>
</dbReference>
<comment type="caution">
    <text evidence="2">The sequence shown here is derived from an EMBL/GenBank/DDBJ whole genome shotgun (WGS) entry which is preliminary data.</text>
</comment>
<evidence type="ECO:0000313" key="3">
    <source>
        <dbReference type="Proteomes" id="UP001497623"/>
    </source>
</evidence>
<accession>A0AAV2QZC3</accession>
<gene>
    <name evidence="2" type="ORF">MNOR_LOCUS17293</name>
</gene>
<dbReference type="Proteomes" id="UP001497623">
    <property type="component" value="Unassembled WGS sequence"/>
</dbReference>
<dbReference type="InterPro" id="IPR040659">
    <property type="entry name" value="PhetRS_B1"/>
</dbReference>
<dbReference type="AlphaFoldDB" id="A0AAV2QZC3"/>
<name>A0AAV2QZC3_MEGNR</name>
<dbReference type="InterPro" id="IPR009061">
    <property type="entry name" value="DNA-bd_dom_put_sf"/>
</dbReference>
<dbReference type="EMBL" id="CAXKWB010011820">
    <property type="protein sequence ID" value="CAL4102336.1"/>
    <property type="molecule type" value="Genomic_DNA"/>
</dbReference>
<sequence length="276" mass="32184">MPTVSVNREQLFKRLGKNYTDEGFDELCFQFGIEIDDIVDDPEKGVTYKIDIGANRYDLLCIEGISRALNIFLGREKIPLYRLVPAKDSLQYKITVKPNTAKVRPFVVGAVLRNLHFTQQVYDSFIDLQDKLHQNLARKRTLASIGAHNLSTKNFYPFFYHGKDAKDIIFSVKLYNSSWISDVPIRLYLYRKIIRGDKNFFTILYREKIPLYRLVPAKDSEQYKITVKPNTAKVLLVAIDPLRKNIMLNALSSIYSYCFECYCKPFKLENIFLYLN</sequence>
<keyword evidence="3" id="KW-1185">Reference proteome</keyword>
<dbReference type="SUPFAM" id="SSF46955">
    <property type="entry name" value="Putative DNA-binding domain"/>
    <property type="match status" value="1"/>
</dbReference>
<dbReference type="InterPro" id="IPR020825">
    <property type="entry name" value="Phe-tRNA_synthase-like_B3/B4"/>
</dbReference>